<sequence length="204" mass="23890">MRNATRHSRLLKDALTSVSIIISSDWSQPFELMCKVQRTRWRITYRVSVMNLSNASRKRLKTVFLMSNSFALKKKNPAIFSLKNDAMVVNKFLKKNIFSQFETPRAIISDEAEVSNKEIKKILEKVVDSSCKDWVDHLDSMLRAYRTAKTSSRWSRPFVVNKIFPHGAMEIASLDEKNEFKVNRQRLKAYYEDKDRIKVSMDLM</sequence>
<dbReference type="InterPro" id="IPR012337">
    <property type="entry name" value="RNaseH-like_sf"/>
</dbReference>
<dbReference type="EMBL" id="SSTD01003661">
    <property type="protein sequence ID" value="TYK25881.1"/>
    <property type="molecule type" value="Genomic_DNA"/>
</dbReference>
<dbReference type="Proteomes" id="UP000321947">
    <property type="component" value="Unassembled WGS sequence"/>
</dbReference>
<accession>A0A5D3DQC6</accession>
<evidence type="ECO:0000313" key="2">
    <source>
        <dbReference type="Proteomes" id="UP000321947"/>
    </source>
</evidence>
<proteinExistence type="predicted"/>
<dbReference type="AlphaFoldDB" id="A0A5D3DQC6"/>
<evidence type="ECO:0000313" key="1">
    <source>
        <dbReference type="EMBL" id="TYK25881.1"/>
    </source>
</evidence>
<reference evidence="1 2" key="1">
    <citation type="submission" date="2019-08" db="EMBL/GenBank/DDBJ databases">
        <title>Draft genome sequences of two oriental melons (Cucumis melo L. var makuwa).</title>
        <authorList>
            <person name="Kwon S.-Y."/>
        </authorList>
    </citation>
    <scope>NUCLEOTIDE SEQUENCE [LARGE SCALE GENOMIC DNA]</scope>
    <source>
        <strain evidence="2">cv. Chang Bougi</strain>
        <tissue evidence="1">Leaf</tissue>
    </source>
</reference>
<comment type="caution">
    <text evidence="1">The sequence shown here is derived from an EMBL/GenBank/DDBJ whole genome shotgun (WGS) entry which is preliminary data.</text>
</comment>
<organism evidence="1 2">
    <name type="scientific">Cucumis melo var. makuwa</name>
    <name type="common">Oriental melon</name>
    <dbReference type="NCBI Taxonomy" id="1194695"/>
    <lineage>
        <taxon>Eukaryota</taxon>
        <taxon>Viridiplantae</taxon>
        <taxon>Streptophyta</taxon>
        <taxon>Embryophyta</taxon>
        <taxon>Tracheophyta</taxon>
        <taxon>Spermatophyta</taxon>
        <taxon>Magnoliopsida</taxon>
        <taxon>eudicotyledons</taxon>
        <taxon>Gunneridae</taxon>
        <taxon>Pentapetalae</taxon>
        <taxon>rosids</taxon>
        <taxon>fabids</taxon>
        <taxon>Cucurbitales</taxon>
        <taxon>Cucurbitaceae</taxon>
        <taxon>Benincaseae</taxon>
        <taxon>Cucumis</taxon>
    </lineage>
</organism>
<gene>
    <name evidence="1" type="ORF">E5676_scaffold436G001050</name>
</gene>
<name>A0A5D3DQC6_CUCMM</name>
<protein>
    <submittedName>
        <fullName evidence="1">Retrovirus-related Pol polyprotein from transposon 17.6</fullName>
    </submittedName>
</protein>
<dbReference type="SUPFAM" id="SSF53098">
    <property type="entry name" value="Ribonuclease H-like"/>
    <property type="match status" value="1"/>
</dbReference>